<comment type="caution">
    <text evidence="1">The sequence shown here is derived from an EMBL/GenBank/DDBJ whole genome shotgun (WGS) entry which is preliminary data.</text>
</comment>
<gene>
    <name evidence="1" type="ORF">GCM10007175_35870</name>
</gene>
<keyword evidence="2" id="KW-1185">Reference proteome</keyword>
<accession>A0ABQ2CLM1</accession>
<name>A0ABQ2CLM1_9MICC</name>
<sequence>MYSAGAEGWAGLKAEGIAVDTDAAGITVAVAVAAWAFMAAASVPGMARTGCSAAAGWASAKDDNTTAGSAAVVAASIGRLGLGGCLCERDIVMERILFSTAGAGGDAADSDTTVTAVNTVTNVVNENLSRIVD</sequence>
<evidence type="ECO:0000313" key="2">
    <source>
        <dbReference type="Proteomes" id="UP000658754"/>
    </source>
</evidence>
<organism evidence="1 2">
    <name type="scientific">Pseudarthrobacter scleromae</name>
    <dbReference type="NCBI Taxonomy" id="158897"/>
    <lineage>
        <taxon>Bacteria</taxon>
        <taxon>Bacillati</taxon>
        <taxon>Actinomycetota</taxon>
        <taxon>Actinomycetes</taxon>
        <taxon>Micrococcales</taxon>
        <taxon>Micrococcaceae</taxon>
        <taxon>Pseudarthrobacter</taxon>
    </lineage>
</organism>
<proteinExistence type="predicted"/>
<reference evidence="2" key="1">
    <citation type="journal article" date="2019" name="Int. J. Syst. Evol. Microbiol.">
        <title>The Global Catalogue of Microorganisms (GCM) 10K type strain sequencing project: providing services to taxonomists for standard genome sequencing and annotation.</title>
        <authorList>
            <consortium name="The Broad Institute Genomics Platform"/>
            <consortium name="The Broad Institute Genome Sequencing Center for Infectious Disease"/>
            <person name="Wu L."/>
            <person name="Ma J."/>
        </authorList>
    </citation>
    <scope>NUCLEOTIDE SEQUENCE [LARGE SCALE GENOMIC DNA]</scope>
    <source>
        <strain evidence="2">CGMCC 1.3601</strain>
    </source>
</reference>
<protein>
    <submittedName>
        <fullName evidence="1">Uncharacterized protein</fullName>
    </submittedName>
</protein>
<dbReference type="EMBL" id="BMKV01000008">
    <property type="protein sequence ID" value="GGI95136.1"/>
    <property type="molecule type" value="Genomic_DNA"/>
</dbReference>
<evidence type="ECO:0000313" key="1">
    <source>
        <dbReference type="EMBL" id="GGI95136.1"/>
    </source>
</evidence>
<dbReference type="Proteomes" id="UP000658754">
    <property type="component" value="Unassembled WGS sequence"/>
</dbReference>